<dbReference type="CDD" id="cd06529">
    <property type="entry name" value="S24_LexA-like"/>
    <property type="match status" value="1"/>
</dbReference>
<keyword evidence="18" id="KW-1185">Reference proteome</keyword>
<evidence type="ECO:0000256" key="4">
    <source>
        <dbReference type="ARBA" id="ARBA00022705"/>
    </source>
</evidence>
<dbReference type="Proteomes" id="UP000002730">
    <property type="component" value="Chromosome"/>
</dbReference>
<organism evidence="17 18">
    <name type="scientific">Clostridium cellulovorans (strain ATCC 35296 / DSM 3052 / OCM 3 / 743B)</name>
    <dbReference type="NCBI Taxonomy" id="573061"/>
    <lineage>
        <taxon>Bacteria</taxon>
        <taxon>Bacillati</taxon>
        <taxon>Bacillota</taxon>
        <taxon>Clostridia</taxon>
        <taxon>Eubacteriales</taxon>
        <taxon>Clostridiaceae</taxon>
        <taxon>Clostridium</taxon>
    </lineage>
</organism>
<comment type="function">
    <text evidence="13">Represses a number of genes involved in the response to DNA damage (SOS response), including recA and lexA. In the presence of single-stranded DNA, RecA interacts with LexA causing an autocatalytic cleavage which disrupts the DNA-binding part of LexA, leading to derepression of the SOS regulon and eventually DNA repair.</text>
</comment>
<proteinExistence type="inferred from homology"/>
<keyword evidence="10 13" id="KW-0804">Transcription</keyword>
<dbReference type="Pfam" id="PF01726">
    <property type="entry name" value="LexA_DNA_bind"/>
    <property type="match status" value="1"/>
</dbReference>
<dbReference type="GO" id="GO:0006260">
    <property type="term" value="P:DNA replication"/>
    <property type="evidence" value="ECO:0007669"/>
    <property type="project" value="UniProtKB-UniRule"/>
</dbReference>
<feature type="DNA-binding region" description="H-T-H motif" evidence="13">
    <location>
        <begin position="28"/>
        <end position="48"/>
    </location>
</feature>
<dbReference type="PRINTS" id="PR00726">
    <property type="entry name" value="LEXASERPTASE"/>
</dbReference>
<dbReference type="InterPro" id="IPR015927">
    <property type="entry name" value="Peptidase_S24_S26A/B/C"/>
</dbReference>
<dbReference type="InterPro" id="IPR006199">
    <property type="entry name" value="LexA_DNA-bd_dom"/>
</dbReference>
<dbReference type="HOGENOM" id="CLU_066192_45_1_9"/>
<dbReference type="GO" id="GO:0004252">
    <property type="term" value="F:serine-type endopeptidase activity"/>
    <property type="evidence" value="ECO:0007669"/>
    <property type="project" value="UniProtKB-UniRule"/>
</dbReference>
<evidence type="ECO:0000313" key="18">
    <source>
        <dbReference type="Proteomes" id="UP000002730"/>
    </source>
</evidence>
<dbReference type="eggNOG" id="COG1974">
    <property type="taxonomic scope" value="Bacteria"/>
</dbReference>
<dbReference type="EMBL" id="CP002160">
    <property type="protein sequence ID" value="ADL51780.1"/>
    <property type="molecule type" value="Genomic_DNA"/>
</dbReference>
<keyword evidence="7 13" id="KW-0068">Autocatalytic cleavage</keyword>
<dbReference type="SUPFAM" id="SSF46785">
    <property type="entry name" value="Winged helix' DNA-binding domain"/>
    <property type="match status" value="1"/>
</dbReference>
<comment type="similarity">
    <text evidence="1 13 14">Belongs to the peptidase S24 family.</text>
</comment>
<dbReference type="EC" id="3.4.21.88" evidence="13"/>
<reference evidence="17 18" key="1">
    <citation type="submission" date="2010-08" db="EMBL/GenBank/DDBJ databases">
        <title>Complete sequence of Clostridium cellulovorans 743B.</title>
        <authorList>
            <consortium name="US DOE Joint Genome Institute"/>
            <person name="Lucas S."/>
            <person name="Copeland A."/>
            <person name="Lapidus A."/>
            <person name="Cheng J.-F."/>
            <person name="Bruce D."/>
            <person name="Goodwin L."/>
            <person name="Pitluck S."/>
            <person name="Chertkov O."/>
            <person name="Detter J.C."/>
            <person name="Han C."/>
            <person name="Tapia R."/>
            <person name="Land M."/>
            <person name="Hauser L."/>
            <person name="Chang Y.-J."/>
            <person name="Jeffries C."/>
            <person name="Kyrpides N."/>
            <person name="Ivanova N."/>
            <person name="Mikhailova N."/>
            <person name="Hemme C.L."/>
            <person name="Woyke T."/>
        </authorList>
    </citation>
    <scope>NUCLEOTIDE SEQUENCE [LARGE SCALE GENOMIC DNA]</scope>
    <source>
        <strain evidence="18">ATCC 35296 / DSM 3052 / OCM 3 / 743B</strain>
    </source>
</reference>
<dbReference type="STRING" id="573061.Clocel_2037"/>
<evidence type="ECO:0000256" key="9">
    <source>
        <dbReference type="ARBA" id="ARBA00023125"/>
    </source>
</evidence>
<dbReference type="SUPFAM" id="SSF51306">
    <property type="entry name" value="LexA/Signal peptidase"/>
    <property type="match status" value="1"/>
</dbReference>
<dbReference type="InterPro" id="IPR006200">
    <property type="entry name" value="LexA"/>
</dbReference>
<dbReference type="GO" id="GO:0009432">
    <property type="term" value="P:SOS response"/>
    <property type="evidence" value="ECO:0007669"/>
    <property type="project" value="UniProtKB-UniRule"/>
</dbReference>
<dbReference type="InterPro" id="IPR036286">
    <property type="entry name" value="LexA/Signal_pep-like_sf"/>
</dbReference>
<dbReference type="GO" id="GO:0006281">
    <property type="term" value="P:DNA repair"/>
    <property type="evidence" value="ECO:0007669"/>
    <property type="project" value="UniProtKB-UniRule"/>
</dbReference>
<dbReference type="RefSeq" id="WP_010076999.1">
    <property type="nucleotide sequence ID" value="NC_014393.1"/>
</dbReference>
<evidence type="ECO:0000259" key="15">
    <source>
        <dbReference type="Pfam" id="PF00717"/>
    </source>
</evidence>
<comment type="catalytic activity">
    <reaction evidence="13">
        <text>Hydrolysis of Ala-|-Gly bond in repressor LexA.</text>
        <dbReference type="EC" id="3.4.21.88"/>
    </reaction>
</comment>
<evidence type="ECO:0000256" key="12">
    <source>
        <dbReference type="ARBA" id="ARBA00023236"/>
    </source>
</evidence>
<dbReference type="InterPro" id="IPR006197">
    <property type="entry name" value="Peptidase_S24_LexA"/>
</dbReference>
<dbReference type="InterPro" id="IPR039418">
    <property type="entry name" value="LexA-like"/>
</dbReference>
<keyword evidence="6 13" id="KW-0378">Hydrolase</keyword>
<evidence type="ECO:0000256" key="11">
    <source>
        <dbReference type="ARBA" id="ARBA00023204"/>
    </source>
</evidence>
<keyword evidence="9 13" id="KW-0238">DNA-binding</keyword>
<name>D9SM49_CLOC7</name>
<dbReference type="AlphaFoldDB" id="D9SM49"/>
<dbReference type="HAMAP" id="MF_00015">
    <property type="entry name" value="LexA"/>
    <property type="match status" value="1"/>
</dbReference>
<keyword evidence="4 13" id="KW-0235">DNA replication</keyword>
<evidence type="ECO:0000256" key="2">
    <source>
        <dbReference type="ARBA" id="ARBA00011738"/>
    </source>
</evidence>
<evidence type="ECO:0000256" key="14">
    <source>
        <dbReference type="RuleBase" id="RU003991"/>
    </source>
</evidence>
<feature type="domain" description="Peptidase S24/S26A/S26B/S26C" evidence="15">
    <location>
        <begin position="80"/>
        <end position="192"/>
    </location>
</feature>
<evidence type="ECO:0000256" key="8">
    <source>
        <dbReference type="ARBA" id="ARBA00023015"/>
    </source>
</evidence>
<dbReference type="InterPro" id="IPR036388">
    <property type="entry name" value="WH-like_DNA-bd_sf"/>
</dbReference>
<protein>
    <recommendedName>
        <fullName evidence="13">LexA repressor</fullName>
        <ecNumber evidence="13">3.4.21.88</ecNumber>
    </recommendedName>
</protein>
<feature type="domain" description="LexA repressor DNA-binding" evidence="16">
    <location>
        <begin position="6"/>
        <end position="65"/>
    </location>
</feature>
<gene>
    <name evidence="13" type="primary">lexA</name>
    <name evidence="17" type="ordered locus">Clocel_2037</name>
</gene>
<keyword evidence="3 13" id="KW-0678">Repressor</keyword>
<sequence length="200" mass="22440">MVEKNNKQMEIYNYIKSVSAERGYPPSVREICTAVGLSSTSTVHGHLERLEKRGYIRRDPSKPRAIELLKENKVEMLSIPIIGKVTAGNPILAFEDIEDTFTIPSQFIKSNKELFMLKVSGESMVEAGIRDGDLAIIEKQNTANNGDIVVAMIEGEATIKTFYREENHIRLQPENKLLSPIIVNSCTILGKLAGIFRNYK</sequence>
<evidence type="ECO:0000256" key="7">
    <source>
        <dbReference type="ARBA" id="ARBA00022813"/>
    </source>
</evidence>
<dbReference type="PANTHER" id="PTHR33516:SF2">
    <property type="entry name" value="LEXA REPRESSOR-RELATED"/>
    <property type="match status" value="1"/>
</dbReference>
<dbReference type="GO" id="GO:0006508">
    <property type="term" value="P:proteolysis"/>
    <property type="evidence" value="ECO:0007669"/>
    <property type="project" value="InterPro"/>
</dbReference>
<dbReference type="InterPro" id="IPR036390">
    <property type="entry name" value="WH_DNA-bd_sf"/>
</dbReference>
<dbReference type="PANTHER" id="PTHR33516">
    <property type="entry name" value="LEXA REPRESSOR"/>
    <property type="match status" value="1"/>
</dbReference>
<keyword evidence="8 13" id="KW-0805">Transcription regulation</keyword>
<evidence type="ECO:0000259" key="16">
    <source>
        <dbReference type="Pfam" id="PF01726"/>
    </source>
</evidence>
<evidence type="ECO:0000256" key="5">
    <source>
        <dbReference type="ARBA" id="ARBA00022763"/>
    </source>
</evidence>
<dbReference type="FunFam" id="2.10.109.10:FF:000001">
    <property type="entry name" value="LexA repressor"/>
    <property type="match status" value="1"/>
</dbReference>
<feature type="site" description="Cleavage; by autolysis" evidence="13">
    <location>
        <begin position="87"/>
        <end position="88"/>
    </location>
</feature>
<keyword evidence="11 13" id="KW-0234">DNA repair</keyword>
<dbReference type="GO" id="GO:0045892">
    <property type="term" value="P:negative regulation of DNA-templated transcription"/>
    <property type="evidence" value="ECO:0007669"/>
    <property type="project" value="UniProtKB-UniRule"/>
</dbReference>
<evidence type="ECO:0000256" key="3">
    <source>
        <dbReference type="ARBA" id="ARBA00022491"/>
    </source>
</evidence>
<dbReference type="Gene3D" id="2.10.109.10">
    <property type="entry name" value="Umud Fragment, subunit A"/>
    <property type="match status" value="1"/>
</dbReference>
<dbReference type="GO" id="GO:0003677">
    <property type="term" value="F:DNA binding"/>
    <property type="evidence" value="ECO:0007669"/>
    <property type="project" value="UniProtKB-UniRule"/>
</dbReference>
<dbReference type="Gene3D" id="1.10.10.10">
    <property type="entry name" value="Winged helix-like DNA-binding domain superfamily/Winged helix DNA-binding domain"/>
    <property type="match status" value="1"/>
</dbReference>
<dbReference type="OrthoDB" id="9802364at2"/>
<evidence type="ECO:0000313" key="17">
    <source>
        <dbReference type="EMBL" id="ADL51780.1"/>
    </source>
</evidence>
<dbReference type="NCBIfam" id="TIGR00498">
    <property type="entry name" value="lexA"/>
    <property type="match status" value="1"/>
</dbReference>
<evidence type="ECO:0000256" key="6">
    <source>
        <dbReference type="ARBA" id="ARBA00022801"/>
    </source>
</evidence>
<evidence type="ECO:0000256" key="10">
    <source>
        <dbReference type="ARBA" id="ARBA00023163"/>
    </source>
</evidence>
<dbReference type="FunFam" id="1.10.10.10:FF:000009">
    <property type="entry name" value="LexA repressor"/>
    <property type="match status" value="1"/>
</dbReference>
<accession>D9SM49</accession>
<feature type="active site" description="For autocatalytic cleavage activity" evidence="13">
    <location>
        <position position="123"/>
    </location>
</feature>
<dbReference type="KEGG" id="ccb:Clocel_2037"/>
<dbReference type="InterPro" id="IPR050077">
    <property type="entry name" value="LexA_repressor"/>
</dbReference>
<evidence type="ECO:0000256" key="1">
    <source>
        <dbReference type="ARBA" id="ARBA00007484"/>
    </source>
</evidence>
<dbReference type="MEROPS" id="S24.001"/>
<comment type="subunit">
    <text evidence="2 13">Homodimer.</text>
</comment>
<dbReference type="Pfam" id="PF00717">
    <property type="entry name" value="Peptidase_S24"/>
    <property type="match status" value="1"/>
</dbReference>
<keyword evidence="5 13" id="KW-0227">DNA damage</keyword>
<evidence type="ECO:0000256" key="13">
    <source>
        <dbReference type="HAMAP-Rule" id="MF_00015"/>
    </source>
</evidence>
<keyword evidence="12 13" id="KW-0742">SOS response</keyword>
<feature type="active site" description="For autocatalytic cleavage activity" evidence="13">
    <location>
        <position position="160"/>
    </location>
</feature>